<dbReference type="PRINTS" id="PR00853">
    <property type="entry name" value="XPGRADSUPER"/>
</dbReference>
<evidence type="ECO:0000256" key="5">
    <source>
        <dbReference type="ARBA" id="ARBA00022722"/>
    </source>
</evidence>
<dbReference type="InterPro" id="IPR006086">
    <property type="entry name" value="XPG-I_dom"/>
</dbReference>
<keyword evidence="8 22" id="KW-0227">DNA damage</keyword>
<dbReference type="GO" id="GO:0046872">
    <property type="term" value="F:metal ion binding"/>
    <property type="evidence" value="ECO:0007669"/>
    <property type="project" value="UniProtKB-UniRule"/>
</dbReference>
<evidence type="ECO:0000256" key="3">
    <source>
        <dbReference type="ARBA" id="ARBA00020324"/>
    </source>
</evidence>
<comment type="caution">
    <text evidence="26">The sequence shown here is derived from an EMBL/GenBank/DDBJ whole genome shotgun (WGS) entry which is preliminary data.</text>
</comment>
<feature type="domain" description="XPG N-terminal" evidence="25">
    <location>
        <begin position="1"/>
        <end position="99"/>
    </location>
</feature>
<keyword evidence="18 22" id="KW-0539">Nucleus</keyword>
<dbReference type="SMART" id="SM00279">
    <property type="entry name" value="HhH2"/>
    <property type="match status" value="1"/>
</dbReference>
<dbReference type="Proteomes" id="UP001331761">
    <property type="component" value="Unassembled WGS sequence"/>
</dbReference>
<evidence type="ECO:0000256" key="16">
    <source>
        <dbReference type="ARBA" id="ARBA00023125"/>
    </source>
</evidence>
<feature type="region of interest" description="Disordered" evidence="23">
    <location>
        <begin position="564"/>
        <end position="599"/>
    </location>
</feature>
<keyword evidence="12 22" id="KW-0460">Magnesium</keyword>
<name>A0AAN8IDR0_TRICO</name>
<dbReference type="Gene3D" id="3.40.50.1010">
    <property type="entry name" value="5'-nuclease"/>
    <property type="match status" value="1"/>
</dbReference>
<proteinExistence type="inferred from homology"/>
<reference evidence="26 27" key="1">
    <citation type="submission" date="2019-10" db="EMBL/GenBank/DDBJ databases">
        <title>Assembly and Annotation for the nematode Trichostrongylus colubriformis.</title>
        <authorList>
            <person name="Martin J."/>
        </authorList>
    </citation>
    <scope>NUCLEOTIDE SEQUENCE [LARGE SCALE GENOMIC DNA]</scope>
    <source>
        <strain evidence="26">G859</strain>
        <tissue evidence="26">Whole worm</tissue>
    </source>
</reference>
<evidence type="ECO:0000256" key="1">
    <source>
        <dbReference type="ARBA" id="ARBA00004123"/>
    </source>
</evidence>
<keyword evidence="6 22" id="KW-0479">Metal-binding</keyword>
<evidence type="ECO:0000256" key="22">
    <source>
        <dbReference type="RuleBase" id="RU910737"/>
    </source>
</evidence>
<feature type="compositionally biased region" description="Low complexity" evidence="23">
    <location>
        <begin position="432"/>
        <end position="480"/>
    </location>
</feature>
<gene>
    <name evidence="26" type="ORF">GCK32_010730</name>
</gene>
<keyword evidence="5 22" id="KW-0540">Nuclease</keyword>
<evidence type="ECO:0000256" key="8">
    <source>
        <dbReference type="ARBA" id="ARBA00022763"/>
    </source>
</evidence>
<accession>A0AAN8IDR0</accession>
<comment type="similarity">
    <text evidence="2 22">Belongs to the XPG/RAD2 endonuclease family. EXO1 subfamily.</text>
</comment>
<dbReference type="InterPro" id="IPR006085">
    <property type="entry name" value="XPG_DNA_repair_N"/>
</dbReference>
<keyword evidence="16 22" id="KW-0238">DNA-binding</keyword>
<evidence type="ECO:0000259" key="25">
    <source>
        <dbReference type="SMART" id="SM00485"/>
    </source>
</evidence>
<keyword evidence="7" id="KW-0255">Endonuclease</keyword>
<evidence type="ECO:0000256" key="18">
    <source>
        <dbReference type="ARBA" id="ARBA00023242"/>
    </source>
</evidence>
<dbReference type="GO" id="GO:0003677">
    <property type="term" value="F:DNA binding"/>
    <property type="evidence" value="ECO:0007669"/>
    <property type="project" value="UniProtKB-UniRule"/>
</dbReference>
<evidence type="ECO:0000256" key="6">
    <source>
        <dbReference type="ARBA" id="ARBA00022723"/>
    </source>
</evidence>
<dbReference type="Gene3D" id="1.10.150.20">
    <property type="entry name" value="5' to 3' exonuclease, C-terminal subdomain"/>
    <property type="match status" value="1"/>
</dbReference>
<evidence type="ECO:0000259" key="24">
    <source>
        <dbReference type="SMART" id="SM00484"/>
    </source>
</evidence>
<evidence type="ECO:0000256" key="20">
    <source>
        <dbReference type="ARBA" id="ARBA00057694"/>
    </source>
</evidence>
<dbReference type="InterPro" id="IPR036279">
    <property type="entry name" value="5-3_exonuclease_C_sf"/>
</dbReference>
<dbReference type="InterPro" id="IPR006084">
    <property type="entry name" value="XPG/Rad2"/>
</dbReference>
<dbReference type="CDD" id="cd09857">
    <property type="entry name" value="PIN_EXO1"/>
    <property type="match status" value="1"/>
</dbReference>
<dbReference type="GO" id="GO:0051321">
    <property type="term" value="P:meiotic cell cycle"/>
    <property type="evidence" value="ECO:0007669"/>
    <property type="project" value="UniProtKB-KW"/>
</dbReference>
<evidence type="ECO:0000256" key="9">
    <source>
        <dbReference type="ARBA" id="ARBA00022769"/>
    </source>
</evidence>
<dbReference type="SUPFAM" id="SSF88723">
    <property type="entry name" value="PIN domain-like"/>
    <property type="match status" value="1"/>
</dbReference>
<dbReference type="EC" id="3.1.-.-" evidence="22"/>
<evidence type="ECO:0000256" key="10">
    <source>
        <dbReference type="ARBA" id="ARBA00022801"/>
    </source>
</evidence>
<evidence type="ECO:0000256" key="21">
    <source>
        <dbReference type="ARBA" id="ARBA00064664"/>
    </source>
</evidence>
<comment type="subunit">
    <text evidence="21">Interacts with the MLH1-PMS2 heterodimer via MLH1. Interacts with MSH3. Interacts with the MSH2-MSH6 heterodimer via MSH2, and this interaction may increase the processivity of the 5'-&gt;3' exonuclease activity. Interacts with PCNA, and this interaction may both stimulate the cryptic 3'-&gt;5' exonuclease activity and suppress the 5'-&gt;3' exonuclease activity. Interacts with WRN, and this interaction stimulates both the 5'-&gt;3' exonuclease activity and cleavage of 5'-overhanging flap structures. Interacts with RECQL/RECQ1, and this interaction stimulates cleavage of 5'-overhanging flap structures. Interacts with DNA helicase ZGRF1; the interaction is increased following DNA damage induction.</text>
</comment>
<feature type="region of interest" description="Disordered" evidence="23">
    <location>
        <begin position="432"/>
        <end position="518"/>
    </location>
</feature>
<dbReference type="EMBL" id="WIXE01020154">
    <property type="protein sequence ID" value="KAK5969451.1"/>
    <property type="molecule type" value="Genomic_DNA"/>
</dbReference>
<evidence type="ECO:0000256" key="12">
    <source>
        <dbReference type="ARBA" id="ARBA00022842"/>
    </source>
</evidence>
<keyword evidence="9 22" id="KW-0228">DNA excision</keyword>
<comment type="subcellular location">
    <subcellularLocation>
        <location evidence="1 22">Nucleus</location>
    </subcellularLocation>
</comment>
<evidence type="ECO:0000256" key="17">
    <source>
        <dbReference type="ARBA" id="ARBA00023204"/>
    </source>
</evidence>
<dbReference type="Pfam" id="PF00752">
    <property type="entry name" value="XPG_N"/>
    <property type="match status" value="1"/>
</dbReference>
<evidence type="ECO:0000256" key="4">
    <source>
        <dbReference type="ARBA" id="ARBA00022553"/>
    </source>
</evidence>
<dbReference type="Pfam" id="PF00867">
    <property type="entry name" value="XPG_I"/>
    <property type="match status" value="1"/>
</dbReference>
<evidence type="ECO:0000256" key="13">
    <source>
        <dbReference type="ARBA" id="ARBA00022859"/>
    </source>
</evidence>
<evidence type="ECO:0000256" key="2">
    <source>
        <dbReference type="ARBA" id="ARBA00010563"/>
    </source>
</evidence>
<dbReference type="InterPro" id="IPR044752">
    <property type="entry name" value="PIN-like_EXO1"/>
</dbReference>
<comment type="cofactor">
    <cofactor evidence="22">
        <name>Mg(2+)</name>
        <dbReference type="ChEBI" id="CHEBI:18420"/>
    </cofactor>
    <text evidence="22">Binds 2 magnesium ions per subunit. They probably participate in the reaction catalyzed by the enzyme. May bind an additional third magnesium ion after substrate binding.</text>
</comment>
<dbReference type="FunFam" id="3.40.50.1010:FF:000111">
    <property type="entry name" value="Exonuclease 1"/>
    <property type="match status" value="1"/>
</dbReference>
<evidence type="ECO:0000256" key="23">
    <source>
        <dbReference type="SAM" id="MobiDB-lite"/>
    </source>
</evidence>
<dbReference type="GO" id="GO:0005634">
    <property type="term" value="C:nucleus"/>
    <property type="evidence" value="ECO:0007669"/>
    <property type="project" value="UniProtKB-SubCell"/>
</dbReference>
<dbReference type="GO" id="GO:0002376">
    <property type="term" value="P:immune system process"/>
    <property type="evidence" value="ECO:0007669"/>
    <property type="project" value="UniProtKB-KW"/>
</dbReference>
<keyword evidence="27" id="KW-1185">Reference proteome</keyword>
<keyword evidence="4" id="KW-0597">Phosphoprotein</keyword>
<dbReference type="SMART" id="SM00485">
    <property type="entry name" value="XPGN"/>
    <property type="match status" value="1"/>
</dbReference>
<dbReference type="GO" id="GO:0035312">
    <property type="term" value="F:5'-3' DNA exonuclease activity"/>
    <property type="evidence" value="ECO:0007669"/>
    <property type="project" value="UniProtKB-UniRule"/>
</dbReference>
<sequence>MGIHNLLPFVKNACRQGNIAEFAGCSVAVDVSCLLHRGLFGCVESVAQGKKSNFYIYYVEKHIKALLDLGCHVIMVFDGRPLPAKKNTNDSRRQRRADNVKAGELLLAEGKVDAAMDKFKQATSITTEVVESAIEHFRSCTNVDVIVSPYESDAQLAFLVNEHFADVVITEDSDLIAFACEKIAFKWNCDRGDCVIYEKSQLPRCFTGSMSSQFDFTKFRRICILSGCDYLQAGLPGIGLNKALSFFSKTSRTDIRKLLPRIPAYLNMSKLTVSKEFIEEFIRAENTFLYQVVFDPRQRCQRPLTPYPCPQKGDKKDDDDDFANLRDGTCDENFAYAGEVLSSKLAVRLALGNQVDQSIVTDKYYLPDTIPEWSIWCDRYESCGKRKRRLEEEKKEEDKKCGAAFQFDSPSKKRRKADVSIICIDLESESEITTSSSQSSSQPSSQPSAGTSSQPSDGRSSRSSDGPSSQSSDGPSSQSSKEQTKPEEPAKTIPDRSISSKGTHSKLLKNEASTSWTVEEVMKIYGSESKTETTNKTSIFATSSAISTGRSAYFVRRSASCANPFRKPEIKASPASQSSTTPSPSAEPSPDCTNQKNEDECTSLRLSTVIKTYGCRPQGLRGSFNS</sequence>
<comment type="function">
    <text evidence="20">5'-&gt;3' double-stranded DNA exonuclease which may also possess a cryptic 3'-&gt;5' double-stranded DNA exonuclease activity. Functions in DNA mismatch repair (MMR) to excise mismatch-containing DNA tracts directed by strand breaks located either 5' or 3' to the mismatch. Also exhibits endonuclease activity against 5'-overhanging flap structures similar to those generated by displacement synthesis when DNA polymerase encounters the 5'-end of a downstream Okazaki fragment. Required for somatic hypermutation (SHM) and class switch recombination (CSR) of immunoglobulin genes. Essential for male and female meiosis.</text>
</comment>
<evidence type="ECO:0000256" key="7">
    <source>
        <dbReference type="ARBA" id="ARBA00022759"/>
    </source>
</evidence>
<keyword evidence="14 22" id="KW-0267">Excision nuclease</keyword>
<dbReference type="GO" id="GO:0006298">
    <property type="term" value="P:mismatch repair"/>
    <property type="evidence" value="ECO:0007669"/>
    <property type="project" value="TreeGrafter"/>
</dbReference>
<evidence type="ECO:0000256" key="15">
    <source>
        <dbReference type="ARBA" id="ARBA00022990"/>
    </source>
</evidence>
<feature type="compositionally biased region" description="Basic and acidic residues" evidence="23">
    <location>
        <begin position="482"/>
        <end position="494"/>
    </location>
</feature>
<evidence type="ECO:0000256" key="19">
    <source>
        <dbReference type="ARBA" id="ARBA00023254"/>
    </source>
</evidence>
<dbReference type="InterPro" id="IPR008918">
    <property type="entry name" value="HhH2"/>
</dbReference>
<dbReference type="GO" id="GO:0017108">
    <property type="term" value="F:5'-flap endonuclease activity"/>
    <property type="evidence" value="ECO:0007669"/>
    <property type="project" value="TreeGrafter"/>
</dbReference>
<dbReference type="PANTHER" id="PTHR11081:SF8">
    <property type="entry name" value="EXONUCLEASE 1"/>
    <property type="match status" value="1"/>
</dbReference>
<evidence type="ECO:0000256" key="14">
    <source>
        <dbReference type="ARBA" id="ARBA00022881"/>
    </source>
</evidence>
<organism evidence="26 27">
    <name type="scientific">Trichostrongylus colubriformis</name>
    <name type="common">Black scour worm</name>
    <dbReference type="NCBI Taxonomy" id="6319"/>
    <lineage>
        <taxon>Eukaryota</taxon>
        <taxon>Metazoa</taxon>
        <taxon>Ecdysozoa</taxon>
        <taxon>Nematoda</taxon>
        <taxon>Chromadorea</taxon>
        <taxon>Rhabditida</taxon>
        <taxon>Rhabditina</taxon>
        <taxon>Rhabditomorpha</taxon>
        <taxon>Strongyloidea</taxon>
        <taxon>Trichostrongylidae</taxon>
        <taxon>Trichostrongylus</taxon>
    </lineage>
</organism>
<dbReference type="PANTHER" id="PTHR11081">
    <property type="entry name" value="FLAP ENDONUCLEASE FAMILY MEMBER"/>
    <property type="match status" value="1"/>
</dbReference>
<feature type="compositionally biased region" description="Low complexity" evidence="23">
    <location>
        <begin position="572"/>
        <end position="590"/>
    </location>
</feature>
<evidence type="ECO:0000313" key="26">
    <source>
        <dbReference type="EMBL" id="KAK5969451.1"/>
    </source>
</evidence>
<dbReference type="AlphaFoldDB" id="A0AAN8IDR0"/>
<keyword evidence="15" id="KW-0007">Acetylation</keyword>
<keyword evidence="10 22" id="KW-0378">Hydrolase</keyword>
<dbReference type="SUPFAM" id="SSF47807">
    <property type="entry name" value="5' to 3' exonuclease, C-terminal subdomain"/>
    <property type="match status" value="1"/>
</dbReference>
<feature type="domain" description="XPG-I" evidence="24">
    <location>
        <begin position="139"/>
        <end position="208"/>
    </location>
</feature>
<keyword evidence="11 22" id="KW-0269">Exonuclease</keyword>
<dbReference type="InterPro" id="IPR029060">
    <property type="entry name" value="PIN-like_dom_sf"/>
</dbReference>
<keyword evidence="13" id="KW-0391">Immunity</keyword>
<dbReference type="FunFam" id="1.10.150.20:FF:000011">
    <property type="entry name" value="exonuclease 1"/>
    <property type="match status" value="1"/>
</dbReference>
<evidence type="ECO:0000313" key="27">
    <source>
        <dbReference type="Proteomes" id="UP001331761"/>
    </source>
</evidence>
<keyword evidence="19" id="KW-0469">Meiosis</keyword>
<keyword evidence="17 22" id="KW-0234">DNA repair</keyword>
<dbReference type="GO" id="GO:0006310">
    <property type="term" value="P:DNA recombination"/>
    <property type="evidence" value="ECO:0007669"/>
    <property type="project" value="TreeGrafter"/>
</dbReference>
<dbReference type="SMART" id="SM00484">
    <property type="entry name" value="XPGI"/>
    <property type="match status" value="1"/>
</dbReference>
<protein>
    <recommendedName>
        <fullName evidence="3 22">Exonuclease 1</fullName>
        <ecNumber evidence="22">3.1.-.-</ecNumber>
    </recommendedName>
</protein>
<evidence type="ECO:0000256" key="11">
    <source>
        <dbReference type="ARBA" id="ARBA00022839"/>
    </source>
</evidence>